<dbReference type="Gene3D" id="1.10.238.10">
    <property type="entry name" value="EF-hand"/>
    <property type="match status" value="2"/>
</dbReference>
<evidence type="ECO:0000256" key="9">
    <source>
        <dbReference type="ARBA" id="ARBA00023128"/>
    </source>
</evidence>
<dbReference type="Proteomes" id="UP000663699">
    <property type="component" value="Chromosome 7"/>
</dbReference>
<evidence type="ECO:0000256" key="2">
    <source>
        <dbReference type="ARBA" id="ARBA00006375"/>
    </source>
</evidence>
<evidence type="ECO:0000256" key="8">
    <source>
        <dbReference type="ARBA" id="ARBA00022989"/>
    </source>
</evidence>
<keyword evidence="4 15" id="KW-0812">Transmembrane</keyword>
<evidence type="ECO:0000256" key="12">
    <source>
        <dbReference type="ARBA" id="ARBA00059916"/>
    </source>
</evidence>
<evidence type="ECO:0000256" key="1">
    <source>
        <dbReference type="ARBA" id="ARBA00004448"/>
    </source>
</evidence>
<feature type="repeat" description="Solcar" evidence="15">
    <location>
        <begin position="367"/>
        <end position="457"/>
    </location>
</feature>
<dbReference type="Gene3D" id="1.50.40.10">
    <property type="entry name" value="Mitochondrial carrier domain"/>
    <property type="match status" value="1"/>
</dbReference>
<dbReference type="PANTHER" id="PTHR45678:SF9">
    <property type="entry name" value="CALCIUM-BINDING MITOCHONDRIAL CARRIER PROTEIN ARALAR1"/>
    <property type="match status" value="1"/>
</dbReference>
<dbReference type="GO" id="GO:0043490">
    <property type="term" value="P:malate-aspartate shuttle"/>
    <property type="evidence" value="ECO:0007669"/>
    <property type="project" value="TreeGrafter"/>
</dbReference>
<dbReference type="GO" id="GO:0005509">
    <property type="term" value="F:calcium ion binding"/>
    <property type="evidence" value="ECO:0007669"/>
    <property type="project" value="InterPro"/>
</dbReference>
<proteinExistence type="inferred from homology"/>
<dbReference type="PRINTS" id="PR00926">
    <property type="entry name" value="MITOCARRIER"/>
</dbReference>
<keyword evidence="10 15" id="KW-0472">Membrane</keyword>
<dbReference type="OrthoDB" id="2161at2759"/>
<dbReference type="InterPro" id="IPR002067">
    <property type="entry name" value="MCP"/>
</dbReference>
<evidence type="ECO:0000259" key="16">
    <source>
        <dbReference type="PROSITE" id="PS50222"/>
    </source>
</evidence>
<keyword evidence="8" id="KW-1133">Transmembrane helix</keyword>
<evidence type="ECO:0000256" key="3">
    <source>
        <dbReference type="ARBA" id="ARBA00022448"/>
    </source>
</evidence>
<evidence type="ECO:0000256" key="10">
    <source>
        <dbReference type="ARBA" id="ARBA00023136"/>
    </source>
</evidence>
<comment type="subunit">
    <text evidence="11">Homodimer (via N-terminus).</text>
</comment>
<dbReference type="SMART" id="SM00054">
    <property type="entry name" value="EFh"/>
    <property type="match status" value="2"/>
</dbReference>
<keyword evidence="7" id="KW-0106">Calcium</keyword>
<keyword evidence="18" id="KW-1185">Reference proteome</keyword>
<keyword evidence="5" id="KW-0677">Repeat</keyword>
<evidence type="ECO:0000256" key="14">
    <source>
        <dbReference type="ARBA" id="ARBA00082232"/>
    </source>
</evidence>
<evidence type="ECO:0000313" key="18">
    <source>
        <dbReference type="Proteomes" id="UP000663699"/>
    </source>
</evidence>
<feature type="domain" description="EF-hand" evidence="16">
    <location>
        <begin position="192"/>
        <end position="227"/>
    </location>
</feature>
<dbReference type="PROSITE" id="PS50222">
    <property type="entry name" value="EF_HAND_2"/>
    <property type="match status" value="2"/>
</dbReference>
<dbReference type="GO" id="GO:0005743">
    <property type="term" value="C:mitochondrial inner membrane"/>
    <property type="evidence" value="ECO:0007669"/>
    <property type="project" value="UniProtKB-SubCell"/>
</dbReference>
<evidence type="ECO:0000256" key="7">
    <source>
        <dbReference type="ARBA" id="ARBA00022837"/>
    </source>
</evidence>
<dbReference type="InterPro" id="IPR051028">
    <property type="entry name" value="Mito_Solute_Carrier"/>
</dbReference>
<dbReference type="PROSITE" id="PS00018">
    <property type="entry name" value="EF_HAND_1"/>
    <property type="match status" value="1"/>
</dbReference>
<evidence type="ECO:0000256" key="13">
    <source>
        <dbReference type="ARBA" id="ARBA00073787"/>
    </source>
</evidence>
<dbReference type="GO" id="GO:0005313">
    <property type="term" value="F:L-glutamate transmembrane transporter activity"/>
    <property type="evidence" value="ECO:0007669"/>
    <property type="project" value="TreeGrafter"/>
</dbReference>
<dbReference type="AlphaFoldDB" id="A0A899G073"/>
<evidence type="ECO:0000256" key="15">
    <source>
        <dbReference type="PROSITE-ProRule" id="PRU00282"/>
    </source>
</evidence>
<comment type="similarity">
    <text evidence="2">Belongs to the mitochondrial carrier (TC 2.A.29) family.</text>
</comment>
<dbReference type="SUPFAM" id="SSF47473">
    <property type="entry name" value="EF-hand"/>
    <property type="match status" value="2"/>
</dbReference>
<evidence type="ECO:0000256" key="5">
    <source>
        <dbReference type="ARBA" id="ARBA00022737"/>
    </source>
</evidence>
<dbReference type="InterPro" id="IPR018108">
    <property type="entry name" value="MCP_transmembrane"/>
</dbReference>
<keyword evidence="3" id="KW-0813">Transport</keyword>
<dbReference type="InterPro" id="IPR002048">
    <property type="entry name" value="EF_hand_dom"/>
</dbReference>
<dbReference type="PROSITE" id="PS50920">
    <property type="entry name" value="SOLCAR"/>
    <property type="match status" value="3"/>
</dbReference>
<feature type="repeat" description="Solcar" evidence="15">
    <location>
        <begin position="563"/>
        <end position="651"/>
    </location>
</feature>
<comment type="subcellular location">
    <subcellularLocation>
        <location evidence="1">Mitochondrion inner membrane</location>
        <topology evidence="1">Multi-pass membrane protein</topology>
    </subcellularLocation>
</comment>
<protein>
    <recommendedName>
        <fullName evidence="13">Mitochondrial aspartate-glutamate transporter AGC1</fullName>
    </recommendedName>
    <alternativeName>
        <fullName evidence="14">Aspartate-glutamate carrier 1</fullName>
    </alternativeName>
</protein>
<keyword evidence="6" id="KW-0999">Mitochondrion inner membrane</keyword>
<name>A0A899G073_9ASCO</name>
<dbReference type="InterPro" id="IPR018247">
    <property type="entry name" value="EF_Hand_1_Ca_BS"/>
</dbReference>
<dbReference type="GO" id="GO:0015183">
    <property type="term" value="F:L-aspartate transmembrane transporter activity"/>
    <property type="evidence" value="ECO:0007669"/>
    <property type="project" value="TreeGrafter"/>
</dbReference>
<evidence type="ECO:0000256" key="6">
    <source>
        <dbReference type="ARBA" id="ARBA00022792"/>
    </source>
</evidence>
<evidence type="ECO:0000256" key="11">
    <source>
        <dbReference type="ARBA" id="ARBA00038674"/>
    </source>
</evidence>
<dbReference type="EMBL" id="CP054538">
    <property type="protein sequence ID" value="QSL65622.1"/>
    <property type="molecule type" value="Genomic_DNA"/>
</dbReference>
<gene>
    <name evidence="17" type="ORF">MERGE_002935</name>
</gene>
<comment type="function">
    <text evidence="12">Calcium-dependent mitochondrial aspartate and glutamate carrier. Transport of glutamate in mitochondria is required for mitochondrial transamination reactions and ornithine synthesis. Plays also a role in malate-aspartate NADH shuttle, which is critical for growth on acetate and fatty acids.</text>
</comment>
<feature type="domain" description="EF-hand" evidence="16">
    <location>
        <begin position="121"/>
        <end position="156"/>
    </location>
</feature>
<reference evidence="17" key="1">
    <citation type="submission" date="2020-06" db="EMBL/GenBank/DDBJ databases">
        <title>Genomes of multiple members of Pneumocystis genus reveal paths to human pathogen Pneumocystis jirovecii.</title>
        <authorList>
            <person name="Cisse O.H."/>
            <person name="Ma L."/>
            <person name="Dekker J."/>
            <person name="Khil P."/>
            <person name="Jo J."/>
            <person name="Brenchley J."/>
            <person name="Blair R."/>
            <person name="Pahar B."/>
            <person name="Chabe M."/>
            <person name="Van Rompay K.A."/>
            <person name="Keesler R."/>
            <person name="Sukura A."/>
            <person name="Hirsch V."/>
            <person name="Kutty G."/>
            <person name="Liu Y."/>
            <person name="Peng L."/>
            <person name="Chen J."/>
            <person name="Song J."/>
            <person name="Weissenbacher-Lang C."/>
            <person name="Xu J."/>
            <person name="Upham N.S."/>
            <person name="Stajich J.E."/>
            <person name="Cuomo C.A."/>
            <person name="Cushion M.T."/>
            <person name="Kovacs J.A."/>
        </authorList>
    </citation>
    <scope>NUCLEOTIDE SEQUENCE</scope>
    <source>
        <strain evidence="17">2A</strain>
    </source>
</reference>
<dbReference type="SUPFAM" id="SSF103506">
    <property type="entry name" value="Mitochondrial carrier"/>
    <property type="match status" value="1"/>
</dbReference>
<evidence type="ECO:0000313" key="17">
    <source>
        <dbReference type="EMBL" id="QSL65622.1"/>
    </source>
</evidence>
<sequence length="696" mass="79120">MAVSRPYHNLDCVTIIKIKLSTSSHSGADEPIFDWALNVFTKNRAPSEKDYKLVFNKYATAEKHGELYMSLEDFIAAVTSEGESHKIRRDEYRILFRVADVKKKGLLSMEDWVCFQKLLAKHDAQYEIIFKFFDINGTGRISCEELKKIIFVNKRSDSIPFDWNLCPKICMSNVEKYNVMTYAEFIEMMKDLEEERIRQAFLYYDRENLGYIGLEEFSKIINKLSWHKLSDYLLTHLHTLCNMVNGQKISYANIRAFQNVIGKASVIERIVRAATLNSSDSKITKVDFMREAEKMGCSSLFTPMEMDILFHFVSLDNDTGRLSYQDFIKVLDVSWRNPVEQKSTLSCDQLKVANKYGEIKRLLSNLLDSIYHFTLGAIAGASGAIVVYPIDLVKTRVQNARTKIGEQMLYKNSFDCAKKVLRNEGILGLYSGLGLQLIGVIPEKATKLTVNDLVRNIVKDDNGKIKLHWEILAGACAGASQVIFTNPLEIVKIRLQIQGEHIASTKNAFRKNAFFIIRDLGLSGLYKGTSACLLRDIPFSAIYFPTYSHLKNDYFKESSGRKLKIVEHLISGAIAGIPAAYFTTPADVIKTRLQVEARKGQTTYKSIRHAFFTIIKEEGVSTLFKGGPARVFRSSPQFACTLAVYEALQSLFSKPAHSQLLFDSKEKNVSLPYLRSRNALQTILDMDINYGNYFKP</sequence>
<evidence type="ECO:0000256" key="4">
    <source>
        <dbReference type="ARBA" id="ARBA00022692"/>
    </source>
</evidence>
<feature type="repeat" description="Solcar" evidence="15">
    <location>
        <begin position="465"/>
        <end position="553"/>
    </location>
</feature>
<dbReference type="FunFam" id="1.50.40.10:FF:000004">
    <property type="entry name" value="Calcium-binding mitochondrial carrier protein Aralar1"/>
    <property type="match status" value="1"/>
</dbReference>
<dbReference type="InterPro" id="IPR011992">
    <property type="entry name" value="EF-hand-dom_pair"/>
</dbReference>
<dbReference type="PANTHER" id="PTHR45678">
    <property type="entry name" value="MITOCHONDRIAL 2-OXODICARBOXYLATE CARRIER 1-RELATED"/>
    <property type="match status" value="1"/>
</dbReference>
<dbReference type="InterPro" id="IPR023395">
    <property type="entry name" value="MCP_dom_sf"/>
</dbReference>
<accession>A0A899G073</accession>
<dbReference type="Pfam" id="PF00153">
    <property type="entry name" value="Mito_carr"/>
    <property type="match status" value="3"/>
</dbReference>
<keyword evidence="9" id="KW-0496">Mitochondrion</keyword>
<organism evidence="17 18">
    <name type="scientific">Pneumocystis wakefieldiae</name>
    <dbReference type="NCBI Taxonomy" id="38082"/>
    <lineage>
        <taxon>Eukaryota</taxon>
        <taxon>Fungi</taxon>
        <taxon>Dikarya</taxon>
        <taxon>Ascomycota</taxon>
        <taxon>Taphrinomycotina</taxon>
        <taxon>Pneumocystomycetes</taxon>
        <taxon>Pneumocystaceae</taxon>
        <taxon>Pneumocystis</taxon>
    </lineage>
</organism>
<dbReference type="Pfam" id="PF13833">
    <property type="entry name" value="EF-hand_8"/>
    <property type="match status" value="2"/>
</dbReference>